<dbReference type="Proteomes" id="UP000789405">
    <property type="component" value="Unassembled WGS sequence"/>
</dbReference>
<name>A0A9N9JN11_9GLOM</name>
<gene>
    <name evidence="2" type="ORF">DERYTH_LOCUS20897</name>
</gene>
<evidence type="ECO:0000256" key="1">
    <source>
        <dbReference type="SAM" id="MobiDB-lite"/>
    </source>
</evidence>
<comment type="caution">
    <text evidence="2">The sequence shown here is derived from an EMBL/GenBank/DDBJ whole genome shotgun (WGS) entry which is preliminary data.</text>
</comment>
<reference evidence="2" key="1">
    <citation type="submission" date="2021-06" db="EMBL/GenBank/DDBJ databases">
        <authorList>
            <person name="Kallberg Y."/>
            <person name="Tangrot J."/>
            <person name="Rosling A."/>
        </authorList>
    </citation>
    <scope>NUCLEOTIDE SEQUENCE</scope>
    <source>
        <strain evidence="2">MA453B</strain>
    </source>
</reference>
<feature type="compositionally biased region" description="Basic residues" evidence="1">
    <location>
        <begin position="384"/>
        <end position="395"/>
    </location>
</feature>
<proteinExistence type="predicted"/>
<dbReference type="AlphaFoldDB" id="A0A9N9JN11"/>
<evidence type="ECO:0000313" key="3">
    <source>
        <dbReference type="Proteomes" id="UP000789405"/>
    </source>
</evidence>
<sequence>EIEEESFQVKIDIYIKSLEYIIRNDQGKKRNKAQNLLDRYKKASENPTFIDNRPDYKLAREWEEKRSKKMRIPLINHHHHSTFTGIGTISGGSVAINCGTFGIEPSRKKNQEKIVRVAKFLNAFFNAFSGLELLIEYYKWDEMNTFFQTSTEYHSTNFFTGSKTLNTDCEKLPSSNLSTSRALKRKNDSDGEDNLHEESCDVEDEKPKIDKENYMVAFGKIPENSKMKLSSGRIVEDILFEYAKDKVYEDDQEVRSLFSMDEWAEITKEDQLEDFQVPDELANFMNSYNKSTLQDIRSDIMRSYLKEGEVYDPSLHYDKEWLHGSIRTIVNLWENRDAPLARMQYEDWYFGNILGQCLDFCFRDSTLGTDIKRTDAPSLASGNKKNRNKQKNHRKKVGRKIDGIIYNVEYNLELGAIESARTFKDEYDRKYLHESFKLPKVLRDIYCDLVRFIKYDEEKSNSIQVIGILHFGLRLQFVRLWRAGGSITIFKKSNVVYHLSSKFTRPGICDFLKLLAGIYAYKNNLRLLGLNEDKENDFLKELKKGGRESTPPPKTIKYLVDCWMTPVVLKPIKPKQTKRQNKKSTKKR</sequence>
<feature type="non-terminal residue" evidence="2">
    <location>
        <position position="588"/>
    </location>
</feature>
<keyword evidence="3" id="KW-1185">Reference proteome</keyword>
<dbReference type="EMBL" id="CAJVPY010025528">
    <property type="protein sequence ID" value="CAG8788380.1"/>
    <property type="molecule type" value="Genomic_DNA"/>
</dbReference>
<feature type="region of interest" description="Disordered" evidence="1">
    <location>
        <begin position="180"/>
        <end position="202"/>
    </location>
</feature>
<feature type="region of interest" description="Disordered" evidence="1">
    <location>
        <begin position="375"/>
        <end position="395"/>
    </location>
</feature>
<dbReference type="OrthoDB" id="2443848at2759"/>
<evidence type="ECO:0000313" key="2">
    <source>
        <dbReference type="EMBL" id="CAG8788380.1"/>
    </source>
</evidence>
<feature type="compositionally biased region" description="Basic and acidic residues" evidence="1">
    <location>
        <begin position="185"/>
        <end position="202"/>
    </location>
</feature>
<accession>A0A9N9JN11</accession>
<organism evidence="2 3">
    <name type="scientific">Dentiscutata erythropus</name>
    <dbReference type="NCBI Taxonomy" id="1348616"/>
    <lineage>
        <taxon>Eukaryota</taxon>
        <taxon>Fungi</taxon>
        <taxon>Fungi incertae sedis</taxon>
        <taxon>Mucoromycota</taxon>
        <taxon>Glomeromycotina</taxon>
        <taxon>Glomeromycetes</taxon>
        <taxon>Diversisporales</taxon>
        <taxon>Gigasporaceae</taxon>
        <taxon>Dentiscutata</taxon>
    </lineage>
</organism>
<protein>
    <submittedName>
        <fullName evidence="2">7739_t:CDS:1</fullName>
    </submittedName>
</protein>